<comment type="caution">
    <text evidence="18">The sequence shown here is derived from an EMBL/GenBank/DDBJ whole genome shotgun (WGS) entry which is preliminary data.</text>
</comment>
<dbReference type="RefSeq" id="XP_060289263.1">
    <property type="nucleotide sequence ID" value="XM_060443172.1"/>
</dbReference>
<evidence type="ECO:0000256" key="4">
    <source>
        <dbReference type="ARBA" id="ARBA00022723"/>
    </source>
</evidence>
<comment type="catalytic activity">
    <reaction evidence="14">
        <text>[(1-&gt;4)-beta-D-glucosyl]n+m + reduced acceptor + O2 = 4-dehydro-beta-D-glucosyl-[(1-&gt;4)-beta-D-glucosyl]n-1 + [(1-&gt;4)-beta-D-glucosyl]m + acceptor + H2O.</text>
        <dbReference type="EC" id="1.14.99.56"/>
    </reaction>
</comment>
<dbReference type="GO" id="GO:0016787">
    <property type="term" value="F:hydrolase activity"/>
    <property type="evidence" value="ECO:0007669"/>
    <property type="project" value="UniProtKB-KW"/>
</dbReference>
<evidence type="ECO:0000256" key="14">
    <source>
        <dbReference type="ARBA" id="ARBA00045077"/>
    </source>
</evidence>
<keyword evidence="8" id="KW-0186">Copper</keyword>
<keyword evidence="9" id="KW-0503">Monooxygenase</keyword>
<keyword evidence="6" id="KW-0136">Cellulose degradation</keyword>
<dbReference type="GeneID" id="85326442"/>
<dbReference type="GO" id="GO:0004497">
    <property type="term" value="F:monooxygenase activity"/>
    <property type="evidence" value="ECO:0007669"/>
    <property type="project" value="UniProtKB-KW"/>
</dbReference>
<protein>
    <recommendedName>
        <fullName evidence="15">lytic cellulose monooxygenase (C4-dehydrogenating)</fullName>
        <ecNumber evidence="15">1.14.99.56</ecNumber>
    </recommendedName>
</protein>
<dbReference type="PANTHER" id="PTHR33353:SF17">
    <property type="entry name" value="ENDO-BETA-1,4-GLUCANASE D"/>
    <property type="match status" value="1"/>
</dbReference>
<evidence type="ECO:0000256" key="1">
    <source>
        <dbReference type="ARBA" id="ARBA00001973"/>
    </source>
</evidence>
<keyword evidence="7" id="KW-0560">Oxidoreductase</keyword>
<keyword evidence="3" id="KW-0964">Secreted</keyword>
<keyword evidence="19" id="KW-1185">Reference proteome</keyword>
<dbReference type="EMBL" id="JAUIRO010000009">
    <property type="protein sequence ID" value="KAK0701599.1"/>
    <property type="molecule type" value="Genomic_DNA"/>
</dbReference>
<comment type="cofactor">
    <cofactor evidence="1">
        <name>Cu(2+)</name>
        <dbReference type="ChEBI" id="CHEBI:29036"/>
    </cofactor>
</comment>
<dbReference type="Proteomes" id="UP001172101">
    <property type="component" value="Unassembled WGS sequence"/>
</dbReference>
<evidence type="ECO:0000256" key="7">
    <source>
        <dbReference type="ARBA" id="ARBA00023002"/>
    </source>
</evidence>
<reference evidence="18" key="1">
    <citation type="submission" date="2023-06" db="EMBL/GenBank/DDBJ databases">
        <title>Genome-scale phylogeny and comparative genomics of the fungal order Sordariales.</title>
        <authorList>
            <consortium name="Lawrence Berkeley National Laboratory"/>
            <person name="Hensen N."/>
            <person name="Bonometti L."/>
            <person name="Westerberg I."/>
            <person name="Brannstrom I.O."/>
            <person name="Guillou S."/>
            <person name="Cros-Aarteil S."/>
            <person name="Calhoun S."/>
            <person name="Haridas S."/>
            <person name="Kuo A."/>
            <person name="Mondo S."/>
            <person name="Pangilinan J."/>
            <person name="Riley R."/>
            <person name="LaButti K."/>
            <person name="Andreopoulos B."/>
            <person name="Lipzen A."/>
            <person name="Chen C."/>
            <person name="Yanf M."/>
            <person name="Daum C."/>
            <person name="Ng V."/>
            <person name="Clum A."/>
            <person name="Steindorff A."/>
            <person name="Ohm R."/>
            <person name="Martin F."/>
            <person name="Silar P."/>
            <person name="Natvig D."/>
            <person name="Lalanne C."/>
            <person name="Gautier V."/>
            <person name="Ament-velasquez S.L."/>
            <person name="Kruys A."/>
            <person name="Hutchinson M.I."/>
            <person name="Powell A.J."/>
            <person name="Barry K."/>
            <person name="Miller A.N."/>
            <person name="Grigoriev I.V."/>
            <person name="Debuchy R."/>
            <person name="Gladieux P."/>
            <person name="Thoren M.H."/>
            <person name="Johannesson H."/>
        </authorList>
    </citation>
    <scope>NUCLEOTIDE SEQUENCE</scope>
    <source>
        <strain evidence="18">SMH2392-1A</strain>
    </source>
</reference>
<keyword evidence="12" id="KW-0624">Polysaccharide degradation</keyword>
<comment type="similarity">
    <text evidence="13">Belongs to the polysaccharide monooxygenase AA9 family.</text>
</comment>
<keyword evidence="11" id="KW-0119">Carbohydrate metabolism</keyword>
<dbReference type="Gene3D" id="2.70.50.70">
    <property type="match status" value="1"/>
</dbReference>
<name>A0AA40DFJ8_9PEZI</name>
<dbReference type="Pfam" id="PF03443">
    <property type="entry name" value="AA9"/>
    <property type="match status" value="1"/>
</dbReference>
<keyword evidence="5 16" id="KW-0732">Signal</keyword>
<dbReference type="CDD" id="cd21175">
    <property type="entry name" value="LPMO_AA9"/>
    <property type="match status" value="1"/>
</dbReference>
<keyword evidence="10" id="KW-1015">Disulfide bond</keyword>
<dbReference type="EC" id="1.14.99.56" evidence="15"/>
<dbReference type="InterPro" id="IPR049892">
    <property type="entry name" value="AA9"/>
</dbReference>
<feature type="signal peptide" evidence="16">
    <location>
        <begin position="1"/>
        <end position="19"/>
    </location>
</feature>
<evidence type="ECO:0000313" key="19">
    <source>
        <dbReference type="Proteomes" id="UP001172101"/>
    </source>
</evidence>
<feature type="chain" id="PRO_5041278226" description="lytic cellulose monooxygenase (C4-dehydrogenating)" evidence="16">
    <location>
        <begin position="20"/>
        <end position="248"/>
    </location>
</feature>
<comment type="subcellular location">
    <subcellularLocation>
        <location evidence="2">Secreted</location>
    </subcellularLocation>
</comment>
<sequence>MLLNGALLALLALATTASAHTTMSRVFVNGVDQGEGKNKYIRSPVNDGQVQLQLDKKNNTAPFIACNSKGDIAVPQFVKASPGDKLTFQWFREDPKEPVIDPSHKGPILTYIAPFFATGFGDGPIWSKIAEEGFVSPAWATERMRNFTGGMVDFNLPKTLAPGKYMVRQELIPLHLADRRGDIEKTRGPEFYPSCVQFDVAGGSGTAVPNQNFDFNKGYKFTDPGFDFNIHIPFTTYPIPGPPIWDAK</sequence>
<dbReference type="GO" id="GO:0046872">
    <property type="term" value="F:metal ion binding"/>
    <property type="evidence" value="ECO:0007669"/>
    <property type="project" value="UniProtKB-KW"/>
</dbReference>
<proteinExistence type="inferred from homology"/>
<dbReference type="GO" id="GO:0005576">
    <property type="term" value="C:extracellular region"/>
    <property type="evidence" value="ECO:0007669"/>
    <property type="project" value="UniProtKB-SubCell"/>
</dbReference>
<organism evidence="18 19">
    <name type="scientific">Lasiosphaeria miniovina</name>
    <dbReference type="NCBI Taxonomy" id="1954250"/>
    <lineage>
        <taxon>Eukaryota</taxon>
        <taxon>Fungi</taxon>
        <taxon>Dikarya</taxon>
        <taxon>Ascomycota</taxon>
        <taxon>Pezizomycotina</taxon>
        <taxon>Sordariomycetes</taxon>
        <taxon>Sordariomycetidae</taxon>
        <taxon>Sordariales</taxon>
        <taxon>Lasiosphaeriaceae</taxon>
        <taxon>Lasiosphaeria</taxon>
    </lineage>
</organism>
<evidence type="ECO:0000256" key="15">
    <source>
        <dbReference type="ARBA" id="ARBA00047174"/>
    </source>
</evidence>
<accession>A0AA40DFJ8</accession>
<evidence type="ECO:0000256" key="13">
    <source>
        <dbReference type="ARBA" id="ARBA00044502"/>
    </source>
</evidence>
<evidence type="ECO:0000313" key="18">
    <source>
        <dbReference type="EMBL" id="KAK0701599.1"/>
    </source>
</evidence>
<evidence type="ECO:0000256" key="6">
    <source>
        <dbReference type="ARBA" id="ARBA00023001"/>
    </source>
</evidence>
<evidence type="ECO:0000256" key="12">
    <source>
        <dbReference type="ARBA" id="ARBA00023326"/>
    </source>
</evidence>
<evidence type="ECO:0000256" key="10">
    <source>
        <dbReference type="ARBA" id="ARBA00023157"/>
    </source>
</evidence>
<evidence type="ECO:0000259" key="17">
    <source>
        <dbReference type="Pfam" id="PF03443"/>
    </source>
</evidence>
<dbReference type="AlphaFoldDB" id="A0AA40DFJ8"/>
<dbReference type="PANTHER" id="PTHR33353">
    <property type="entry name" value="PUTATIVE (AFU_ORTHOLOGUE AFUA_1G12560)-RELATED"/>
    <property type="match status" value="1"/>
</dbReference>
<keyword evidence="4" id="KW-0479">Metal-binding</keyword>
<evidence type="ECO:0000256" key="9">
    <source>
        <dbReference type="ARBA" id="ARBA00023033"/>
    </source>
</evidence>
<evidence type="ECO:0000256" key="8">
    <source>
        <dbReference type="ARBA" id="ARBA00023008"/>
    </source>
</evidence>
<gene>
    <name evidence="18" type="ORF">B0T26DRAFT_734008</name>
</gene>
<evidence type="ECO:0000256" key="16">
    <source>
        <dbReference type="SAM" id="SignalP"/>
    </source>
</evidence>
<keyword evidence="18" id="KW-0378">Hydrolase</keyword>
<dbReference type="InterPro" id="IPR005103">
    <property type="entry name" value="AA9_LPMO"/>
</dbReference>
<evidence type="ECO:0000256" key="11">
    <source>
        <dbReference type="ARBA" id="ARBA00023277"/>
    </source>
</evidence>
<evidence type="ECO:0000256" key="5">
    <source>
        <dbReference type="ARBA" id="ARBA00022729"/>
    </source>
</evidence>
<dbReference type="GO" id="GO:0030245">
    <property type="term" value="P:cellulose catabolic process"/>
    <property type="evidence" value="ECO:0007669"/>
    <property type="project" value="UniProtKB-KW"/>
</dbReference>
<evidence type="ECO:0000256" key="3">
    <source>
        <dbReference type="ARBA" id="ARBA00022525"/>
    </source>
</evidence>
<evidence type="ECO:0000256" key="2">
    <source>
        <dbReference type="ARBA" id="ARBA00004613"/>
    </source>
</evidence>
<feature type="domain" description="Auxiliary Activity family 9 catalytic" evidence="17">
    <location>
        <begin position="20"/>
        <end position="231"/>
    </location>
</feature>